<dbReference type="AlphaFoldDB" id="A0A8J5HXF4"/>
<organism evidence="2 3">
    <name type="scientific">Zingiber officinale</name>
    <name type="common">Ginger</name>
    <name type="synonym">Amomum zingiber</name>
    <dbReference type="NCBI Taxonomy" id="94328"/>
    <lineage>
        <taxon>Eukaryota</taxon>
        <taxon>Viridiplantae</taxon>
        <taxon>Streptophyta</taxon>
        <taxon>Embryophyta</taxon>
        <taxon>Tracheophyta</taxon>
        <taxon>Spermatophyta</taxon>
        <taxon>Magnoliopsida</taxon>
        <taxon>Liliopsida</taxon>
        <taxon>Zingiberales</taxon>
        <taxon>Zingiberaceae</taxon>
        <taxon>Zingiber</taxon>
    </lineage>
</organism>
<evidence type="ECO:0000259" key="1">
    <source>
        <dbReference type="Pfam" id="PF07727"/>
    </source>
</evidence>
<feature type="domain" description="Reverse transcriptase Ty1/copia-type" evidence="1">
    <location>
        <begin position="135"/>
        <end position="191"/>
    </location>
</feature>
<dbReference type="EMBL" id="JACMSC010000002">
    <property type="protein sequence ID" value="KAG6533702.1"/>
    <property type="molecule type" value="Genomic_DNA"/>
</dbReference>
<gene>
    <name evidence="2" type="ORF">ZIOFF_007577</name>
</gene>
<evidence type="ECO:0000313" key="2">
    <source>
        <dbReference type="EMBL" id="KAG6533702.1"/>
    </source>
</evidence>
<sequence>MIKVNKNLKRSSWRRKGEVSLSSSESLGENSPERRQRGMPFWMEDYVSGEEFFEEDVEHNNLVQFTSTSVSTTLQETTHSSKWKAVMDLEIEAIKRNETWELIDLPKEMKKIRVKWIYKTKLNVNGEVDKCKARFMTKRLDVESAFLHGELNEEIFIEQPHGYEKKGEENKKCKSQEKYFWLCVSAQWRQSVVALSTTEVEFVVVASSACLGAWMRRVLEKYGHSQGKCITVLCDNNSTIKVSKNPVMQEHSKHIDVRFHFLLDLTRDGIIELKHCVTQDQVVDIKTKSLKLDVYLKL</sequence>
<accession>A0A8J5HXF4</accession>
<reference evidence="2 3" key="1">
    <citation type="submission" date="2020-08" db="EMBL/GenBank/DDBJ databases">
        <title>Plant Genome Project.</title>
        <authorList>
            <person name="Zhang R.-G."/>
        </authorList>
    </citation>
    <scope>NUCLEOTIDE SEQUENCE [LARGE SCALE GENOMIC DNA]</scope>
    <source>
        <tissue evidence="2">Rhizome</tissue>
    </source>
</reference>
<name>A0A8J5HXF4_ZINOF</name>
<protein>
    <recommendedName>
        <fullName evidence="1">Reverse transcriptase Ty1/copia-type domain-containing protein</fullName>
    </recommendedName>
</protein>
<comment type="caution">
    <text evidence="2">The sequence shown here is derived from an EMBL/GenBank/DDBJ whole genome shotgun (WGS) entry which is preliminary data.</text>
</comment>
<dbReference type="Pfam" id="PF07727">
    <property type="entry name" value="RVT_2"/>
    <property type="match status" value="1"/>
</dbReference>
<dbReference type="InterPro" id="IPR013103">
    <property type="entry name" value="RVT_2"/>
</dbReference>
<dbReference type="Proteomes" id="UP000734854">
    <property type="component" value="Unassembled WGS sequence"/>
</dbReference>
<proteinExistence type="predicted"/>
<dbReference type="CDD" id="cd09272">
    <property type="entry name" value="RNase_HI_RT_Ty1"/>
    <property type="match status" value="1"/>
</dbReference>
<keyword evidence="3" id="KW-1185">Reference proteome</keyword>
<dbReference type="PANTHER" id="PTHR11439:SF517">
    <property type="entry name" value="CYSTEINE-RICH RLK (RECEPTOR-LIKE PROTEIN KINASE) 8"/>
    <property type="match status" value="1"/>
</dbReference>
<evidence type="ECO:0000313" key="3">
    <source>
        <dbReference type="Proteomes" id="UP000734854"/>
    </source>
</evidence>
<dbReference type="PANTHER" id="PTHR11439">
    <property type="entry name" value="GAG-POL-RELATED RETROTRANSPOSON"/>
    <property type="match status" value="1"/>
</dbReference>